<evidence type="ECO:0000259" key="15">
    <source>
        <dbReference type="PROSITE" id="PS51726"/>
    </source>
</evidence>
<evidence type="ECO:0000256" key="2">
    <source>
        <dbReference type="ARBA" id="ARBA00010107"/>
    </source>
</evidence>
<dbReference type="GeneID" id="37021238"/>
<dbReference type="FunFam" id="3.40.630.30:FF:000156">
    <property type="entry name" value="Histone acetyltransferase"/>
    <property type="match status" value="1"/>
</dbReference>
<keyword evidence="10" id="KW-0804">Transcription</keyword>
<dbReference type="GO" id="GO:0005634">
    <property type="term" value="C:nucleus"/>
    <property type="evidence" value="ECO:0007669"/>
    <property type="project" value="UniProtKB-SubCell"/>
</dbReference>
<protein>
    <recommendedName>
        <fullName evidence="3">histone acetyltransferase</fullName>
        <ecNumber evidence="3">2.3.1.48</ecNumber>
    </recommendedName>
</protein>
<dbReference type="Pfam" id="PF17772">
    <property type="entry name" value="zf-MYST"/>
    <property type="match status" value="1"/>
</dbReference>
<dbReference type="SUPFAM" id="SSF55729">
    <property type="entry name" value="Acyl-CoA N-acyltransferases (Nat)"/>
    <property type="match status" value="1"/>
</dbReference>
<dbReference type="PANTHER" id="PTHR10615">
    <property type="entry name" value="HISTONE ACETYLTRANSFERASE"/>
    <property type="match status" value="1"/>
</dbReference>
<dbReference type="InterPro" id="IPR036388">
    <property type="entry name" value="WH-like_DNA-bd_sf"/>
</dbReference>
<dbReference type="InterPro" id="IPR050603">
    <property type="entry name" value="MYST_HAT"/>
</dbReference>
<dbReference type="Gene3D" id="3.30.60.60">
    <property type="entry name" value="N-acetyl transferase-like"/>
    <property type="match status" value="1"/>
</dbReference>
<feature type="compositionally biased region" description="Basic and acidic residues" evidence="14">
    <location>
        <begin position="10"/>
        <end position="19"/>
    </location>
</feature>
<keyword evidence="6" id="KW-0863">Zinc-finger</keyword>
<dbReference type="AlphaFoldDB" id="A0A316V723"/>
<keyword evidence="17" id="KW-1185">Reference proteome</keyword>
<evidence type="ECO:0000256" key="12">
    <source>
        <dbReference type="ARBA" id="ARBA00023315"/>
    </source>
</evidence>
<feature type="compositionally biased region" description="Polar residues" evidence="14">
    <location>
        <begin position="113"/>
        <end position="131"/>
    </location>
</feature>
<keyword evidence="5" id="KW-0479">Metal-binding</keyword>
<dbReference type="Gene3D" id="3.40.630.30">
    <property type="match status" value="1"/>
</dbReference>
<dbReference type="PANTHER" id="PTHR10615:SF219">
    <property type="entry name" value="HISTONE ACETYLTRANSFERASE KAT5"/>
    <property type="match status" value="1"/>
</dbReference>
<reference evidence="16 17" key="1">
    <citation type="journal article" date="2018" name="Mol. Biol. Evol.">
        <title>Broad Genomic Sampling Reveals a Smut Pathogenic Ancestry of the Fungal Clade Ustilaginomycotina.</title>
        <authorList>
            <person name="Kijpornyongpan T."/>
            <person name="Mondo S.J."/>
            <person name="Barry K."/>
            <person name="Sandor L."/>
            <person name="Lee J."/>
            <person name="Lipzen A."/>
            <person name="Pangilinan J."/>
            <person name="LaButti K."/>
            <person name="Hainaut M."/>
            <person name="Henrissat B."/>
            <person name="Grigoriev I.V."/>
            <person name="Spatafora J.W."/>
            <person name="Aime M.C."/>
        </authorList>
    </citation>
    <scope>NUCLEOTIDE SEQUENCE [LARGE SCALE GENOMIC DNA]</scope>
    <source>
        <strain evidence="16 17">MCA 3882</strain>
    </source>
</reference>
<evidence type="ECO:0000256" key="14">
    <source>
        <dbReference type="SAM" id="MobiDB-lite"/>
    </source>
</evidence>
<dbReference type="InterPro" id="IPR040706">
    <property type="entry name" value="Zf-MYST"/>
</dbReference>
<keyword evidence="11" id="KW-0539">Nucleus</keyword>
<sequence>MSAIPSTHIENGKHKREDTTESLSNRPHLHIPGIDTAASSPGVIDSPLHSPTSSSGHHGGLATNGHAASRRPSAKLTRKRNIDRVHFGAYDIKTWYYSPYQFDEEEWAALANTTANGNPGGSSSNPTQATKNHSRSETTTSTTSTLNPDSLVESIPLRHGGALSNSAEHAPALQATTNGEARVQIQNEEPVAKSIWICDGCFKYMRTYPGFKAHKRQCNLTHPPGKKVYQRGAHTIWEVDGSLQKLYCQNLSLFGKLFIDHKTIYFDVEPFVFYVLTDATAQFDHVLGYFSKEKVSYDDYNLACIITFPPFQKHGFGTLMIEFSYHLSAINSVAGTPERPLSDLGLRGYLTFWSAVALRTLALFFHDQDEDVQGRILPPIYTATSSSRANKQQAQPNAATLAIFQQRQKDECLRIRRILVGKALPGDKQPKATTKTTGKRGRPSSEGGDLTGTLVEDPLKKKMASGVSDPGSSQNDAVQSATHPLLKIDENEPITLHTSLERLSEATNLRMEDLTLALSECGLLQRKAVEHEPLQLIITRDLVRSSLRKFNVKRPILDVNYVLV</sequence>
<dbReference type="Pfam" id="PF01853">
    <property type="entry name" value="MOZ_SAS"/>
    <property type="match status" value="1"/>
</dbReference>
<dbReference type="InterPro" id="IPR016181">
    <property type="entry name" value="Acyl_CoA_acyltransferase"/>
</dbReference>
<evidence type="ECO:0000256" key="6">
    <source>
        <dbReference type="ARBA" id="ARBA00022771"/>
    </source>
</evidence>
<dbReference type="GO" id="GO:0006355">
    <property type="term" value="P:regulation of DNA-templated transcription"/>
    <property type="evidence" value="ECO:0007669"/>
    <property type="project" value="InterPro"/>
</dbReference>
<evidence type="ECO:0000256" key="9">
    <source>
        <dbReference type="ARBA" id="ARBA00023015"/>
    </source>
</evidence>
<proteinExistence type="inferred from homology"/>
<feature type="compositionally biased region" description="Low complexity" evidence="14">
    <location>
        <begin position="46"/>
        <end position="56"/>
    </location>
</feature>
<evidence type="ECO:0000313" key="17">
    <source>
        <dbReference type="Proteomes" id="UP000245771"/>
    </source>
</evidence>
<feature type="domain" description="MYST-type HAT" evidence="15">
    <location>
        <begin position="77"/>
        <end position="564"/>
    </location>
</feature>
<organism evidence="16 17">
    <name type="scientific">Meira miltonrushii</name>
    <dbReference type="NCBI Taxonomy" id="1280837"/>
    <lineage>
        <taxon>Eukaryota</taxon>
        <taxon>Fungi</taxon>
        <taxon>Dikarya</taxon>
        <taxon>Basidiomycota</taxon>
        <taxon>Ustilaginomycotina</taxon>
        <taxon>Exobasidiomycetes</taxon>
        <taxon>Exobasidiales</taxon>
        <taxon>Brachybasidiaceae</taxon>
        <taxon>Meira</taxon>
    </lineage>
</organism>
<evidence type="ECO:0000256" key="4">
    <source>
        <dbReference type="ARBA" id="ARBA00022679"/>
    </source>
</evidence>
<dbReference type="EMBL" id="KZ819605">
    <property type="protein sequence ID" value="PWN32994.1"/>
    <property type="molecule type" value="Genomic_DNA"/>
</dbReference>
<dbReference type="PROSITE" id="PS51726">
    <property type="entry name" value="MYST_HAT"/>
    <property type="match status" value="1"/>
</dbReference>
<feature type="region of interest" description="Disordered" evidence="14">
    <location>
        <begin position="424"/>
        <end position="457"/>
    </location>
</feature>
<evidence type="ECO:0000256" key="7">
    <source>
        <dbReference type="ARBA" id="ARBA00022833"/>
    </source>
</evidence>
<feature type="region of interest" description="Disordered" evidence="14">
    <location>
        <begin position="113"/>
        <end position="152"/>
    </location>
</feature>
<dbReference type="OrthoDB" id="787137at2759"/>
<feature type="region of interest" description="Disordered" evidence="14">
    <location>
        <begin position="1"/>
        <end position="77"/>
    </location>
</feature>
<keyword evidence="4 16" id="KW-0808">Transferase</keyword>
<comment type="subcellular location">
    <subcellularLocation>
        <location evidence="1">Nucleus</location>
    </subcellularLocation>
</comment>
<dbReference type="EC" id="2.3.1.48" evidence="3"/>
<evidence type="ECO:0000256" key="8">
    <source>
        <dbReference type="ARBA" id="ARBA00022990"/>
    </source>
</evidence>
<evidence type="ECO:0000256" key="10">
    <source>
        <dbReference type="ARBA" id="ARBA00023163"/>
    </source>
</evidence>
<feature type="active site" description="Proton donor/acceptor" evidence="13">
    <location>
        <position position="338"/>
    </location>
</feature>
<dbReference type="RefSeq" id="XP_025353296.1">
    <property type="nucleotide sequence ID" value="XM_025499457.1"/>
</dbReference>
<comment type="similarity">
    <text evidence="2">Belongs to the MYST (SAS/MOZ) family.</text>
</comment>
<keyword evidence="9" id="KW-0805">Transcription regulation</keyword>
<dbReference type="InParanoid" id="A0A316V723"/>
<dbReference type="STRING" id="1280837.A0A316V723"/>
<keyword evidence="8" id="KW-0007">Acetylation</keyword>
<gene>
    <name evidence="16" type="ORF">FA14DRAFT_162171</name>
</gene>
<feature type="compositionally biased region" description="Basic residues" evidence="14">
    <location>
        <begin position="68"/>
        <end position="77"/>
    </location>
</feature>
<evidence type="ECO:0000256" key="1">
    <source>
        <dbReference type="ARBA" id="ARBA00004123"/>
    </source>
</evidence>
<evidence type="ECO:0000313" key="16">
    <source>
        <dbReference type="EMBL" id="PWN32994.1"/>
    </source>
</evidence>
<evidence type="ECO:0000256" key="11">
    <source>
        <dbReference type="ARBA" id="ARBA00023242"/>
    </source>
</evidence>
<keyword evidence="12 16" id="KW-0012">Acyltransferase</keyword>
<dbReference type="Gene3D" id="1.10.10.10">
    <property type="entry name" value="Winged helix-like DNA-binding domain superfamily/Winged helix DNA-binding domain"/>
    <property type="match status" value="1"/>
</dbReference>
<keyword evidence="7" id="KW-0862">Zinc</keyword>
<evidence type="ECO:0000256" key="13">
    <source>
        <dbReference type="PIRSR" id="PIRSR602717-51"/>
    </source>
</evidence>
<dbReference type="GO" id="GO:0008270">
    <property type="term" value="F:zinc ion binding"/>
    <property type="evidence" value="ECO:0007669"/>
    <property type="project" value="UniProtKB-KW"/>
</dbReference>
<dbReference type="GO" id="GO:0046972">
    <property type="term" value="F:histone H4K16 acetyltransferase activity"/>
    <property type="evidence" value="ECO:0007669"/>
    <property type="project" value="TreeGrafter"/>
</dbReference>
<dbReference type="InterPro" id="IPR002717">
    <property type="entry name" value="HAT_MYST-type"/>
</dbReference>
<evidence type="ECO:0000256" key="3">
    <source>
        <dbReference type="ARBA" id="ARBA00013184"/>
    </source>
</evidence>
<dbReference type="Proteomes" id="UP000245771">
    <property type="component" value="Unassembled WGS sequence"/>
</dbReference>
<name>A0A316V723_9BASI</name>
<accession>A0A316V723</accession>
<evidence type="ECO:0000256" key="5">
    <source>
        <dbReference type="ARBA" id="ARBA00022723"/>
    </source>
</evidence>
<dbReference type="GO" id="GO:0035267">
    <property type="term" value="C:NuA4 histone acetyltransferase complex"/>
    <property type="evidence" value="ECO:0007669"/>
    <property type="project" value="TreeGrafter"/>
</dbReference>